<evidence type="ECO:0000256" key="5">
    <source>
        <dbReference type="SAM" id="Phobius"/>
    </source>
</evidence>
<dbReference type="Proteomes" id="UP000284250">
    <property type="component" value="Unassembled WGS sequence"/>
</dbReference>
<gene>
    <name evidence="7" type="ORF">D0T11_08020</name>
</gene>
<accession>A0A418R1T1</accession>
<dbReference type="AlphaFoldDB" id="A0A418R1T1"/>
<comment type="caution">
    <text evidence="7">The sequence shown here is derived from an EMBL/GenBank/DDBJ whole genome shotgun (WGS) entry which is preliminary data.</text>
</comment>
<name>A0A418R1T1_9BACT</name>
<dbReference type="InterPro" id="IPR003807">
    <property type="entry name" value="DUF202"/>
</dbReference>
<comment type="subcellular location">
    <subcellularLocation>
        <location evidence="1">Endomembrane system</location>
        <topology evidence="1">Multi-pass membrane protein</topology>
    </subcellularLocation>
</comment>
<evidence type="ECO:0000256" key="1">
    <source>
        <dbReference type="ARBA" id="ARBA00004127"/>
    </source>
</evidence>
<dbReference type="Pfam" id="PF02656">
    <property type="entry name" value="DUF202"/>
    <property type="match status" value="1"/>
</dbReference>
<feature type="transmembrane region" description="Helical" evidence="5">
    <location>
        <begin position="32"/>
        <end position="52"/>
    </location>
</feature>
<organism evidence="7 8">
    <name type="scientific">Hymenobacter rubripertinctus</name>
    <dbReference type="NCBI Taxonomy" id="2029981"/>
    <lineage>
        <taxon>Bacteria</taxon>
        <taxon>Pseudomonadati</taxon>
        <taxon>Bacteroidota</taxon>
        <taxon>Cytophagia</taxon>
        <taxon>Cytophagales</taxon>
        <taxon>Hymenobacteraceae</taxon>
        <taxon>Hymenobacter</taxon>
    </lineage>
</organism>
<evidence type="ECO:0000256" key="4">
    <source>
        <dbReference type="ARBA" id="ARBA00023136"/>
    </source>
</evidence>
<evidence type="ECO:0000313" key="7">
    <source>
        <dbReference type="EMBL" id="RIY11397.1"/>
    </source>
</evidence>
<feature type="domain" description="DUF202" evidence="6">
    <location>
        <begin position="23"/>
        <end position="85"/>
    </location>
</feature>
<dbReference type="EMBL" id="QYCN01000009">
    <property type="protein sequence ID" value="RIY11397.1"/>
    <property type="molecule type" value="Genomic_DNA"/>
</dbReference>
<keyword evidence="2 5" id="KW-0812">Transmembrane</keyword>
<reference evidence="7 8" key="2">
    <citation type="submission" date="2019-01" db="EMBL/GenBank/DDBJ databases">
        <title>Hymenobacter humicola sp. nov., isolated from soils in Antarctica.</title>
        <authorList>
            <person name="Sedlacek I."/>
            <person name="Holochova P."/>
            <person name="Kralova S."/>
            <person name="Pantucek R."/>
            <person name="Stankova E."/>
            <person name="Vrbovska V."/>
            <person name="Kristofova L."/>
            <person name="Svec P."/>
            <person name="Busse H.-J."/>
        </authorList>
    </citation>
    <scope>NUCLEOTIDE SEQUENCE [LARGE SCALE GENOMIC DNA]</scope>
    <source>
        <strain evidence="7 8">CCM 8852</strain>
    </source>
</reference>
<keyword evidence="8" id="KW-1185">Reference proteome</keyword>
<evidence type="ECO:0000313" key="8">
    <source>
        <dbReference type="Proteomes" id="UP000284250"/>
    </source>
</evidence>
<dbReference type="RefSeq" id="WP_119655262.1">
    <property type="nucleotide sequence ID" value="NZ_JBHUOI010000013.1"/>
</dbReference>
<dbReference type="GO" id="GO:0012505">
    <property type="term" value="C:endomembrane system"/>
    <property type="evidence" value="ECO:0007669"/>
    <property type="project" value="UniProtKB-SubCell"/>
</dbReference>
<sequence length="98" mass="11193">MTTLHTATPHSPLELRDRLAMERTRLANERTLLAYLRTGMTLVIAGFSLINFFRNNVYVWVGVLFVPMGVVISVVGWFRYRVRARHIEQYVAAADALA</sequence>
<keyword evidence="4 5" id="KW-0472">Membrane</keyword>
<proteinExistence type="predicted"/>
<keyword evidence="3 5" id="KW-1133">Transmembrane helix</keyword>
<evidence type="ECO:0000256" key="3">
    <source>
        <dbReference type="ARBA" id="ARBA00022989"/>
    </source>
</evidence>
<evidence type="ECO:0000256" key="2">
    <source>
        <dbReference type="ARBA" id="ARBA00022692"/>
    </source>
</evidence>
<dbReference type="OrthoDB" id="582337at2"/>
<feature type="transmembrane region" description="Helical" evidence="5">
    <location>
        <begin position="58"/>
        <end position="78"/>
    </location>
</feature>
<evidence type="ECO:0000259" key="6">
    <source>
        <dbReference type="Pfam" id="PF02656"/>
    </source>
</evidence>
<protein>
    <submittedName>
        <fullName evidence="7">DUF202 domain-containing protein</fullName>
    </submittedName>
</protein>
<reference evidence="7 8" key="1">
    <citation type="submission" date="2018-09" db="EMBL/GenBank/DDBJ databases">
        <authorList>
            <person name="Zeman M."/>
            <person name="Pardy F."/>
        </authorList>
    </citation>
    <scope>NUCLEOTIDE SEQUENCE [LARGE SCALE GENOMIC DNA]</scope>
    <source>
        <strain evidence="7 8">CCM 8852</strain>
    </source>
</reference>